<dbReference type="PROSITE" id="PS50106">
    <property type="entry name" value="PDZ"/>
    <property type="match status" value="1"/>
</dbReference>
<dbReference type="InterPro" id="IPR020568">
    <property type="entry name" value="Ribosomal_Su5_D2-typ_SF"/>
</dbReference>
<evidence type="ECO:0000259" key="4">
    <source>
        <dbReference type="PROSITE" id="PS51786"/>
    </source>
</evidence>
<dbReference type="EC" id="3.4.21.53" evidence="1"/>
<proteinExistence type="inferred from homology"/>
<dbReference type="KEGG" id="ajg:KKR91_12630"/>
<dbReference type="Pfam" id="PF05362">
    <property type="entry name" value="Lon_C"/>
    <property type="match status" value="1"/>
</dbReference>
<dbReference type="Gene3D" id="2.30.42.10">
    <property type="match status" value="1"/>
</dbReference>
<feature type="signal peptide" evidence="2">
    <location>
        <begin position="1"/>
        <end position="20"/>
    </location>
</feature>
<keyword evidence="1" id="KW-0720">Serine protease</keyword>
<dbReference type="EMBL" id="CP076022">
    <property type="protein sequence ID" value="QWC11818.1"/>
    <property type="molecule type" value="Genomic_DNA"/>
</dbReference>
<dbReference type="SMART" id="SM00228">
    <property type="entry name" value="PDZ"/>
    <property type="match status" value="1"/>
</dbReference>
<gene>
    <name evidence="5" type="ORF">KKR91_12630</name>
</gene>
<protein>
    <recommendedName>
        <fullName evidence="1">endopeptidase La</fullName>
        <ecNumber evidence="1">3.4.21.53</ecNumber>
    </recommendedName>
</protein>
<feature type="domain" description="PDZ" evidence="3">
    <location>
        <begin position="142"/>
        <end position="172"/>
    </location>
</feature>
<accession>A0A975M895</accession>
<evidence type="ECO:0000256" key="2">
    <source>
        <dbReference type="SAM" id="SignalP"/>
    </source>
</evidence>
<keyword evidence="2" id="KW-0732">Signal</keyword>
<dbReference type="AlphaFoldDB" id="A0A975M895"/>
<evidence type="ECO:0000259" key="3">
    <source>
        <dbReference type="PROSITE" id="PS50106"/>
    </source>
</evidence>
<feature type="chain" id="PRO_5039637772" description="endopeptidase La" evidence="2">
    <location>
        <begin position="21"/>
        <end position="347"/>
    </location>
</feature>
<dbReference type="GO" id="GO:0004252">
    <property type="term" value="F:serine-type endopeptidase activity"/>
    <property type="evidence" value="ECO:0007669"/>
    <property type="project" value="UniProtKB-UniRule"/>
</dbReference>
<sequence>MTVCAALALGLGAAALFLPAPYVVESPGPTFNTVGTVKNDSGGETPLIEIEGRTSYPTNGELDLTTVYVAGGPGSNMGFLEAVGAWLDPQDAVVPEEFVYPRGTTGEDVDEQNAAAMTSSQEAAVAAALRELDIPFTEELSVAELVEGSPAAGSLQAGDALVRVDGTDIDGIDTLRTQLQDSAGEPVEVGFRRDGVEQSASITPEQGENGNYQLGIFLATSFEFPFEVTIALDNVGGPSAGMMFALGIVDRLTPEQLTGGKHFAGTGTIDSAGNIGAIGGIQQKMVGASDAGAQFFLAPADNCGEVVGNIPDGLGVVRVATLDEARSAVQALASGTNPADLPQCAAG</sequence>
<dbReference type="SUPFAM" id="SSF54211">
    <property type="entry name" value="Ribosomal protein S5 domain 2-like"/>
    <property type="match status" value="1"/>
</dbReference>
<dbReference type="PROSITE" id="PS51786">
    <property type="entry name" value="LON_PROTEOLYTIC"/>
    <property type="match status" value="1"/>
</dbReference>
<keyword evidence="1" id="KW-0645">Protease</keyword>
<feature type="domain" description="Lon proteolytic" evidence="4">
    <location>
        <begin position="234"/>
        <end position="332"/>
    </location>
</feature>
<dbReference type="GO" id="GO:0006508">
    <property type="term" value="P:proteolysis"/>
    <property type="evidence" value="ECO:0007669"/>
    <property type="project" value="UniProtKB-KW"/>
</dbReference>
<evidence type="ECO:0000313" key="6">
    <source>
        <dbReference type="Proteomes" id="UP000676885"/>
    </source>
</evidence>
<dbReference type="SUPFAM" id="SSF50156">
    <property type="entry name" value="PDZ domain-like"/>
    <property type="match status" value="1"/>
</dbReference>
<evidence type="ECO:0000313" key="5">
    <source>
        <dbReference type="EMBL" id="QWC11818.1"/>
    </source>
</evidence>
<dbReference type="Pfam" id="PF13180">
    <property type="entry name" value="PDZ_2"/>
    <property type="match status" value="1"/>
</dbReference>
<dbReference type="Gene3D" id="3.30.230.10">
    <property type="match status" value="1"/>
</dbReference>
<keyword evidence="1" id="KW-0378">Hydrolase</keyword>
<name>A0A975M895_9MICC</name>
<organism evidence="5 6">
    <name type="scientific">Arthrobacter jiangjiafuii</name>
    <dbReference type="NCBI Taxonomy" id="2817475"/>
    <lineage>
        <taxon>Bacteria</taxon>
        <taxon>Bacillati</taxon>
        <taxon>Actinomycetota</taxon>
        <taxon>Actinomycetes</taxon>
        <taxon>Micrococcales</taxon>
        <taxon>Micrococcaceae</taxon>
        <taxon>Arthrobacter</taxon>
    </lineage>
</organism>
<comment type="similarity">
    <text evidence="1">Belongs to the peptidase S16 family.</text>
</comment>
<dbReference type="InterPro" id="IPR008269">
    <property type="entry name" value="Lon_proteolytic"/>
</dbReference>
<dbReference type="InterPro" id="IPR001478">
    <property type="entry name" value="PDZ"/>
</dbReference>
<reference evidence="5 6" key="1">
    <citation type="submission" date="2021-05" db="EMBL/GenBank/DDBJ databases">
        <title>Novel species in genus Arthrobacter.</title>
        <authorList>
            <person name="Zhang G."/>
        </authorList>
    </citation>
    <scope>NUCLEOTIDE SEQUENCE [LARGE SCALE GENOMIC DNA]</scope>
    <source>
        <strain evidence="6">zg-ZUI227</strain>
    </source>
</reference>
<dbReference type="InterPro" id="IPR014721">
    <property type="entry name" value="Ribsml_uS5_D2-typ_fold_subgr"/>
</dbReference>
<feature type="active site" evidence="1">
    <location>
        <position position="284"/>
    </location>
</feature>
<comment type="catalytic activity">
    <reaction evidence="1">
        <text>Hydrolysis of proteins in presence of ATP.</text>
        <dbReference type="EC" id="3.4.21.53"/>
    </reaction>
</comment>
<dbReference type="InterPro" id="IPR036034">
    <property type="entry name" value="PDZ_sf"/>
</dbReference>
<keyword evidence="6" id="KW-1185">Reference proteome</keyword>
<dbReference type="Proteomes" id="UP000676885">
    <property type="component" value="Chromosome"/>
</dbReference>
<evidence type="ECO:0000256" key="1">
    <source>
        <dbReference type="PROSITE-ProRule" id="PRU01122"/>
    </source>
</evidence>
<feature type="active site" evidence="1">
    <location>
        <position position="239"/>
    </location>
</feature>
<dbReference type="GO" id="GO:0004176">
    <property type="term" value="F:ATP-dependent peptidase activity"/>
    <property type="evidence" value="ECO:0007669"/>
    <property type="project" value="UniProtKB-UniRule"/>
</dbReference>